<protein>
    <submittedName>
        <fullName evidence="6">Daunorubicin/doxorubicin resistance ATP-binding protein DrrA</fullName>
        <ecNumber evidence="6">3.6.3.-</ecNumber>
    </submittedName>
</protein>
<dbReference type="SUPFAM" id="SSF52540">
    <property type="entry name" value="P-loop containing nucleoside triphosphate hydrolases"/>
    <property type="match status" value="1"/>
</dbReference>
<keyword evidence="3" id="KW-0547">Nucleotide-binding</keyword>
<comment type="similarity">
    <text evidence="1">Belongs to the ABC transporter superfamily.</text>
</comment>
<keyword evidence="2" id="KW-0813">Transport</keyword>
<accession>A0A6N3FQY5</accession>
<proteinExistence type="inferred from homology"/>
<evidence type="ECO:0000259" key="5">
    <source>
        <dbReference type="PROSITE" id="PS50893"/>
    </source>
</evidence>
<dbReference type="InterPro" id="IPR017871">
    <property type="entry name" value="ABC_transporter-like_CS"/>
</dbReference>
<evidence type="ECO:0000256" key="3">
    <source>
        <dbReference type="ARBA" id="ARBA00022741"/>
    </source>
</evidence>
<evidence type="ECO:0000256" key="4">
    <source>
        <dbReference type="ARBA" id="ARBA00022840"/>
    </source>
</evidence>
<dbReference type="PROSITE" id="PS00211">
    <property type="entry name" value="ABC_TRANSPORTER_1"/>
    <property type="match status" value="1"/>
</dbReference>
<evidence type="ECO:0000256" key="2">
    <source>
        <dbReference type="ARBA" id="ARBA00022448"/>
    </source>
</evidence>
<dbReference type="RefSeq" id="WP_156531241.1">
    <property type="nucleotide sequence ID" value="NZ_CACRUE010000045.1"/>
</dbReference>
<feature type="domain" description="ABC transporter" evidence="5">
    <location>
        <begin position="8"/>
        <end position="238"/>
    </location>
</feature>
<dbReference type="PANTHER" id="PTHR42711:SF5">
    <property type="entry name" value="ABC TRANSPORTER ATP-BINDING PROTEIN NATA"/>
    <property type="match status" value="1"/>
</dbReference>
<dbReference type="Gene3D" id="3.40.50.300">
    <property type="entry name" value="P-loop containing nucleotide triphosphate hydrolases"/>
    <property type="match status" value="1"/>
</dbReference>
<dbReference type="InterPro" id="IPR003439">
    <property type="entry name" value="ABC_transporter-like_ATP-bd"/>
</dbReference>
<dbReference type="SMART" id="SM00382">
    <property type="entry name" value="AAA"/>
    <property type="match status" value="1"/>
</dbReference>
<dbReference type="AlphaFoldDB" id="A0A6N3FQY5"/>
<keyword evidence="4 6" id="KW-0067">ATP-binding</keyword>
<dbReference type="GO" id="GO:0016887">
    <property type="term" value="F:ATP hydrolysis activity"/>
    <property type="evidence" value="ECO:0007669"/>
    <property type="project" value="InterPro"/>
</dbReference>
<dbReference type="Pfam" id="PF00005">
    <property type="entry name" value="ABC_tran"/>
    <property type="match status" value="1"/>
</dbReference>
<dbReference type="PROSITE" id="PS50893">
    <property type="entry name" value="ABC_TRANSPORTER_2"/>
    <property type="match status" value="1"/>
</dbReference>
<name>A0A6N3FQY5_9FIRM</name>
<sequence>MKLDKKIIEVNNLKKSYGDIEAVKGIDFYVDEGSLFAFLGLNGAGKSTTIDMLCTFLKADSGKIKIDDFEVNKDDDKIKSLIGVVFQDSVLDDLLTVKENLKVRSKFYNMSKADFNKNLEEIAYVTGIKDFLNRQYGKLSGGQRRRVDIARALINKPKILFLDEPTTGLDPNSRKSVWDMIRRLQEENNMTVFLTTHYMEEAAKADYIIIMNEGKIEAKGTTYELKEKYAKDKMIIYTKNNTFFMHYLSLNNYNFSVGNNNIIINIENTLESIKIIEDCRDYIESFEVIKGSMDDVFINITRKGNQ</sequence>
<gene>
    <name evidence="6" type="primary">drrA</name>
    <name evidence="6" type="ORF">IBLFYP30_00505</name>
</gene>
<dbReference type="InterPro" id="IPR050763">
    <property type="entry name" value="ABC_transporter_ATP-binding"/>
</dbReference>
<dbReference type="EMBL" id="CACRUE010000045">
    <property type="protein sequence ID" value="VYU53933.1"/>
    <property type="molecule type" value="Genomic_DNA"/>
</dbReference>
<dbReference type="InterPro" id="IPR027417">
    <property type="entry name" value="P-loop_NTPase"/>
</dbReference>
<reference evidence="6" key="1">
    <citation type="submission" date="2019-11" db="EMBL/GenBank/DDBJ databases">
        <authorList>
            <person name="Feng L."/>
        </authorList>
    </citation>
    <scope>NUCLEOTIDE SEQUENCE</scope>
    <source>
        <strain evidence="6">IbartlettiiLFYP30</strain>
    </source>
</reference>
<dbReference type="PANTHER" id="PTHR42711">
    <property type="entry name" value="ABC TRANSPORTER ATP-BINDING PROTEIN"/>
    <property type="match status" value="1"/>
</dbReference>
<evidence type="ECO:0000256" key="1">
    <source>
        <dbReference type="ARBA" id="ARBA00005417"/>
    </source>
</evidence>
<evidence type="ECO:0000313" key="6">
    <source>
        <dbReference type="EMBL" id="VYU53933.1"/>
    </source>
</evidence>
<organism evidence="6">
    <name type="scientific">Intestinibacter bartlettii</name>
    <dbReference type="NCBI Taxonomy" id="261299"/>
    <lineage>
        <taxon>Bacteria</taxon>
        <taxon>Bacillati</taxon>
        <taxon>Bacillota</taxon>
        <taxon>Clostridia</taxon>
        <taxon>Peptostreptococcales</taxon>
        <taxon>Peptostreptococcaceae</taxon>
        <taxon>Intestinibacter</taxon>
    </lineage>
</organism>
<dbReference type="InterPro" id="IPR003593">
    <property type="entry name" value="AAA+_ATPase"/>
</dbReference>
<keyword evidence="6" id="KW-0378">Hydrolase</keyword>
<dbReference type="EC" id="3.6.3.-" evidence="6"/>
<dbReference type="GO" id="GO:0005524">
    <property type="term" value="F:ATP binding"/>
    <property type="evidence" value="ECO:0007669"/>
    <property type="project" value="UniProtKB-KW"/>
</dbReference>